<name>U7QTI0_9CYAN</name>
<sequence>MLIDPIGYKAITVHPPKQIEIALSCFHPEKDTTQKSKVKNILHFVSSG</sequence>
<dbReference type="AlphaFoldDB" id="U7QTI0"/>
<protein>
    <submittedName>
        <fullName evidence="1">Uncharacterized protein</fullName>
    </submittedName>
</protein>
<evidence type="ECO:0000313" key="2">
    <source>
        <dbReference type="Proteomes" id="UP000017127"/>
    </source>
</evidence>
<organism evidence="1 2">
    <name type="scientific">Lyngbya aestuarii BL J</name>
    <dbReference type="NCBI Taxonomy" id="1348334"/>
    <lineage>
        <taxon>Bacteria</taxon>
        <taxon>Bacillati</taxon>
        <taxon>Cyanobacteriota</taxon>
        <taxon>Cyanophyceae</taxon>
        <taxon>Oscillatoriophycideae</taxon>
        <taxon>Oscillatoriales</taxon>
        <taxon>Microcoleaceae</taxon>
        <taxon>Lyngbya</taxon>
    </lineage>
</organism>
<dbReference type="EMBL" id="AUZM01000002">
    <property type="protein sequence ID" value="ERT09736.1"/>
    <property type="molecule type" value="Genomic_DNA"/>
</dbReference>
<dbReference type="Proteomes" id="UP000017127">
    <property type="component" value="Unassembled WGS sequence"/>
</dbReference>
<evidence type="ECO:0000313" key="1">
    <source>
        <dbReference type="EMBL" id="ERT09736.1"/>
    </source>
</evidence>
<reference evidence="1 2" key="1">
    <citation type="journal article" date="2013" name="Front. Microbiol.">
        <title>Comparative genomic analyses of the cyanobacterium, Lyngbya aestuarii BL J, a powerful hydrogen producer.</title>
        <authorList>
            <person name="Kothari A."/>
            <person name="Vaughn M."/>
            <person name="Garcia-Pichel F."/>
        </authorList>
    </citation>
    <scope>NUCLEOTIDE SEQUENCE [LARGE SCALE GENOMIC DNA]</scope>
    <source>
        <strain evidence="1 2">BL J</strain>
    </source>
</reference>
<accession>U7QTI0</accession>
<proteinExistence type="predicted"/>
<gene>
    <name evidence="1" type="ORF">M595_0364</name>
</gene>
<keyword evidence="2" id="KW-1185">Reference proteome</keyword>
<comment type="caution">
    <text evidence="1">The sequence shown here is derived from an EMBL/GenBank/DDBJ whole genome shotgun (WGS) entry which is preliminary data.</text>
</comment>